<protein>
    <submittedName>
        <fullName evidence="2">Chlorophyll a/b-binding protein</fullName>
    </submittedName>
</protein>
<sequence length="56" mass="6260">MAQPQPTTTPRAEEPKFGFNDYSERLNGRAAMLGFTIMVVIEYLTGQGLLTWLGLQ</sequence>
<evidence type="ECO:0000256" key="1">
    <source>
        <dbReference type="SAM" id="Phobius"/>
    </source>
</evidence>
<dbReference type="AlphaFoldDB" id="A0AAE3KRF4"/>
<feature type="transmembrane region" description="Helical" evidence="1">
    <location>
        <begin position="30"/>
        <end position="55"/>
    </location>
</feature>
<proteinExistence type="predicted"/>
<comment type="caution">
    <text evidence="2">The sequence shown here is derived from an EMBL/GenBank/DDBJ whole genome shotgun (WGS) entry which is preliminary data.</text>
</comment>
<dbReference type="Gene3D" id="1.10.3460.10">
    <property type="entry name" value="Chlorophyll a/b binding protein domain"/>
    <property type="match status" value="1"/>
</dbReference>
<dbReference type="Proteomes" id="UP001204953">
    <property type="component" value="Unassembled WGS sequence"/>
</dbReference>
<evidence type="ECO:0000313" key="3">
    <source>
        <dbReference type="Proteomes" id="UP001204953"/>
    </source>
</evidence>
<dbReference type="EMBL" id="JAMZMM010000363">
    <property type="protein sequence ID" value="MCP2731623.1"/>
    <property type="molecule type" value="Genomic_DNA"/>
</dbReference>
<gene>
    <name evidence="2" type="ORF">NJ959_24655</name>
</gene>
<keyword evidence="1" id="KW-0812">Transmembrane</keyword>
<keyword evidence="1" id="KW-0472">Membrane</keyword>
<name>A0AAE3KRF4_9CYAN</name>
<dbReference type="SUPFAM" id="SSF103511">
    <property type="entry name" value="Chlorophyll a-b binding protein"/>
    <property type="match status" value="1"/>
</dbReference>
<accession>A0AAE3KRF4</accession>
<reference evidence="2" key="1">
    <citation type="submission" date="2022-06" db="EMBL/GenBank/DDBJ databases">
        <title>New cyanobacteria of genus Symplocastrum in benthos of Lake Baikal.</title>
        <authorList>
            <person name="Sorokovikova E."/>
            <person name="Tikhonova I."/>
            <person name="Krasnopeev A."/>
            <person name="Evseev P."/>
            <person name="Gladkikh A."/>
            <person name="Belykh O."/>
        </authorList>
    </citation>
    <scope>NUCLEOTIDE SEQUENCE</scope>
    <source>
        <strain evidence="2">BBK-W-15</strain>
    </source>
</reference>
<keyword evidence="1" id="KW-1133">Transmembrane helix</keyword>
<evidence type="ECO:0000313" key="2">
    <source>
        <dbReference type="EMBL" id="MCP2731623.1"/>
    </source>
</evidence>
<keyword evidence="3" id="KW-1185">Reference proteome</keyword>
<organism evidence="2 3">
    <name type="scientific">Limnofasciculus baicalensis BBK-W-15</name>
    <dbReference type="NCBI Taxonomy" id="2699891"/>
    <lineage>
        <taxon>Bacteria</taxon>
        <taxon>Bacillati</taxon>
        <taxon>Cyanobacteriota</taxon>
        <taxon>Cyanophyceae</taxon>
        <taxon>Coleofasciculales</taxon>
        <taxon>Coleofasciculaceae</taxon>
        <taxon>Limnofasciculus</taxon>
        <taxon>Limnofasciculus baicalensis</taxon>
    </lineage>
</organism>